<name>A0ABY4SIL0_AQUTE</name>
<organism evidence="2 3">
    <name type="scientific">Aquincola tertiaricarbonis</name>
    <dbReference type="NCBI Taxonomy" id="391953"/>
    <lineage>
        <taxon>Bacteria</taxon>
        <taxon>Pseudomonadati</taxon>
        <taxon>Pseudomonadota</taxon>
        <taxon>Betaproteobacteria</taxon>
        <taxon>Burkholderiales</taxon>
        <taxon>Sphaerotilaceae</taxon>
        <taxon>Aquincola</taxon>
    </lineage>
</organism>
<gene>
    <name evidence="2" type="ORF">MW290_18745</name>
</gene>
<reference evidence="2" key="1">
    <citation type="submission" date="2022-05" db="EMBL/GenBank/DDBJ databases">
        <title>An RpoN-dependent PEP-CTERM gene is involved in floc formation of an Aquincola tertiaricarbonis strain.</title>
        <authorList>
            <person name="Qiu D."/>
            <person name="Xia M."/>
        </authorList>
    </citation>
    <scope>NUCLEOTIDE SEQUENCE</scope>
    <source>
        <strain evidence="2">RN12</strain>
    </source>
</reference>
<evidence type="ECO:0000313" key="2">
    <source>
        <dbReference type="EMBL" id="URI11009.1"/>
    </source>
</evidence>
<keyword evidence="3" id="KW-1185">Reference proteome</keyword>
<feature type="region of interest" description="Disordered" evidence="1">
    <location>
        <begin position="82"/>
        <end position="120"/>
    </location>
</feature>
<accession>A0ABY4SIL0</accession>
<dbReference type="EMBL" id="CP097636">
    <property type="protein sequence ID" value="URI11009.1"/>
    <property type="molecule type" value="Genomic_DNA"/>
</dbReference>
<protein>
    <submittedName>
        <fullName evidence="2">DUF1800 domain-containing protein</fullName>
    </submittedName>
</protein>
<proteinExistence type="predicted"/>
<evidence type="ECO:0000313" key="3">
    <source>
        <dbReference type="Proteomes" id="UP001056201"/>
    </source>
</evidence>
<dbReference type="Proteomes" id="UP001056201">
    <property type="component" value="Chromosome 2"/>
</dbReference>
<dbReference type="Pfam" id="PF08811">
    <property type="entry name" value="DUF1800"/>
    <property type="match status" value="1"/>
</dbReference>
<evidence type="ECO:0000256" key="1">
    <source>
        <dbReference type="SAM" id="MobiDB-lite"/>
    </source>
</evidence>
<dbReference type="InterPro" id="IPR014917">
    <property type="entry name" value="DUF1800"/>
</dbReference>
<dbReference type="RefSeq" id="WP_250199207.1">
    <property type="nucleotide sequence ID" value="NZ_CP097636.1"/>
</dbReference>
<sequence>MQYPDAARRAAIAAHRFGLGEATLANVRPDPLAWLLAQVGPAEPQLDLPGKPALPSSAEAVALQAEVVRRRRMAREVDAAASAPAAAVSQGNAGPPQVSLIPSGGGPGPARPLGPSDQPLRDALQADQRARLATAVRSPRPFAERLAMFWSNHFTVSTGKASMRGLAGSFEREAIRPHIAGRFETMLVASTTHAAMLRYLDNESSAGPRSRLATRLAQRQARQPEDAALASRRVGLNENLAREVLELHTLGAVSARQGVYTQADVTAFAKVLTGWRVVTPPAPGNPAQADSAAAPQGAFVPTRFDPAWHEPGAQTLLGQAFDDADDGSSLLAVLQHLAQHPATARFVCGQLARHFVADDPPPALVDRMVQAWQRSSGDLPTVYQALLNSPEAWAPEPQKLKTPEELAISSLRLLGGADALWARQPDAAIGQMGQRLQAAPSPAGWPDQAADWLGPEAVWKRVKWATRLADRAARTTDARALAPASLGPWLTEPTRLQIQRAADGPQALALLLLSPEFQRR</sequence>